<dbReference type="OrthoDB" id="80838at2157"/>
<evidence type="ECO:0000259" key="2">
    <source>
        <dbReference type="PROSITE" id="PS51278"/>
    </source>
</evidence>
<reference key="1">
    <citation type="submission" date="2009-08" db="EMBL/GenBank/DDBJ databases">
        <title>The genome sequence of Methanothermobacter marburgensis.</title>
        <authorList>
            <person name="Kaster A."/>
            <person name="Seedorf H."/>
            <person name="Goenrich M."/>
            <person name="Wiezer A."/>
            <person name="Liesegang H."/>
            <person name="Thauer R."/>
            <person name="Gottschalk G."/>
        </authorList>
    </citation>
    <scope>NUCLEOTIDE SEQUENCE</scope>
    <source>
        <strain>Marburg</strain>
    </source>
</reference>
<dbReference type="SUPFAM" id="SSF56235">
    <property type="entry name" value="N-terminal nucleophile aminohydrolases (Ntn hydrolases)"/>
    <property type="match status" value="1"/>
</dbReference>
<gene>
    <name evidence="3" type="ordered locus">MTBMA_c00510</name>
</gene>
<sequence length="260" mass="30135">MCELLGFCFNREVKPSFSLKGFRMRSEDNPHGWGLAFYPDESVQVYKEPCPSKESPLSQFLENYEPIGSRIIISHIRRISSGDKSHSNTHPFQREWDGRDYVFAHNGTLNIDNPGVGRYKPVGTTDSEIAFCHIMNRISEEGVKFRDDEDYLWLWSVLNDINGYGDFNCLLSDGKHLFSYHDMEGYKGLHQLHRKAPYGPVELLDDDYQIDLAHEKKPDQEGYIIASKPLTSEKWEAFLRGELRVYRDGKLIFRVSEESI</sequence>
<accession>D9PYW6</accession>
<name>D9PYW6_METTM</name>
<dbReference type="PANTHER" id="PTHR42824">
    <property type="entry name" value="GLUTAMINE AMIDOTRANSFERASE"/>
    <property type="match status" value="1"/>
</dbReference>
<evidence type="ECO:0000313" key="3">
    <source>
        <dbReference type="EMBL" id="ADL57661.1"/>
    </source>
</evidence>
<keyword evidence="4" id="KW-1185">Reference proteome</keyword>
<dbReference type="InterPro" id="IPR017932">
    <property type="entry name" value="GATase_2_dom"/>
</dbReference>
<evidence type="ECO:0000256" key="1">
    <source>
        <dbReference type="ARBA" id="ARBA00022962"/>
    </source>
</evidence>
<evidence type="ECO:0000313" key="4">
    <source>
        <dbReference type="Proteomes" id="UP000000345"/>
    </source>
</evidence>
<dbReference type="KEGG" id="mmg:MTBMA_c00510"/>
<dbReference type="PaxDb" id="79929-MTBMA_c00510"/>
<dbReference type="InterPro" id="IPR026869">
    <property type="entry name" value="EgtC-like"/>
</dbReference>
<feature type="domain" description="Glutamine amidotransferase type-2" evidence="2">
    <location>
        <begin position="2"/>
        <end position="257"/>
    </location>
</feature>
<dbReference type="PROSITE" id="PS51278">
    <property type="entry name" value="GATASE_TYPE_2"/>
    <property type="match status" value="1"/>
</dbReference>
<dbReference type="AlphaFoldDB" id="D9PYW6"/>
<dbReference type="PANTHER" id="PTHR42824:SF1">
    <property type="entry name" value="GLUTAMINE AMIDOTRANSFERASE YAFJ-RELATED"/>
    <property type="match status" value="1"/>
</dbReference>
<dbReference type="InterPro" id="IPR029055">
    <property type="entry name" value="Ntn_hydrolases_N"/>
</dbReference>
<organism evidence="3 4">
    <name type="scientific">Methanothermobacter marburgensis (strain ATCC BAA-927 / DSM 2133 / JCM 14651 / NBRC 100331 / OCM 82 / Marburg)</name>
    <name type="common">Methanobacterium thermoautotrophicum</name>
    <dbReference type="NCBI Taxonomy" id="79929"/>
    <lineage>
        <taxon>Archaea</taxon>
        <taxon>Methanobacteriati</taxon>
        <taxon>Methanobacteriota</taxon>
        <taxon>Methanomada group</taxon>
        <taxon>Methanobacteria</taxon>
        <taxon>Methanobacteriales</taxon>
        <taxon>Methanobacteriaceae</taxon>
        <taxon>Methanothermobacter</taxon>
    </lineage>
</organism>
<dbReference type="Proteomes" id="UP000000345">
    <property type="component" value="Chromosome"/>
</dbReference>
<protein>
    <submittedName>
        <fullName evidence="3">Glutamine amidotransferase-related protein</fullName>
    </submittedName>
</protein>
<dbReference type="Pfam" id="PF13230">
    <property type="entry name" value="GATase_4"/>
    <property type="match status" value="1"/>
</dbReference>
<dbReference type="EMBL" id="CP001710">
    <property type="protein sequence ID" value="ADL57661.1"/>
    <property type="molecule type" value="Genomic_DNA"/>
</dbReference>
<keyword evidence="1 3" id="KW-0315">Glutamine amidotransferase</keyword>
<dbReference type="Gene3D" id="3.60.20.10">
    <property type="entry name" value="Glutamine Phosphoribosylpyrophosphate, subunit 1, domain 1"/>
    <property type="match status" value="1"/>
</dbReference>
<proteinExistence type="predicted"/>
<dbReference type="CDD" id="cd01908">
    <property type="entry name" value="YafJ"/>
    <property type="match status" value="1"/>
</dbReference>
<dbReference type="GO" id="GO:0016740">
    <property type="term" value="F:transferase activity"/>
    <property type="evidence" value="ECO:0007669"/>
    <property type="project" value="UniProtKB-KW"/>
</dbReference>
<dbReference type="HOGENOM" id="CLU_059273_0_1_2"/>
<dbReference type="STRING" id="79929.MTBMA_c00510"/>
<reference evidence="3 4" key="2">
    <citation type="journal article" date="2010" name="J. Bacteriol.">
        <title>Complete genome sequence of Methanothermobacter marburgensis, a methanoarchaeon model organism.</title>
        <authorList>
            <person name="Liesegang H."/>
            <person name="Kaster A.K."/>
            <person name="Wiezer A."/>
            <person name="Goenrich M."/>
            <person name="Wollherr A."/>
            <person name="Seedorf H."/>
            <person name="Gottschalk G."/>
            <person name="Thauer R.K."/>
        </authorList>
    </citation>
    <scope>NUCLEOTIDE SEQUENCE [LARGE SCALE GENOMIC DNA]</scope>
    <source>
        <strain evidence="4">ATCC BAA-927 / DSM 2133 / JCM 14651 / NBRC 100331 / OCM 82 / Marburg</strain>
    </source>
</reference>